<keyword evidence="4 12" id="KW-1003">Cell membrane</keyword>
<evidence type="ECO:0000256" key="11">
    <source>
        <dbReference type="ARBA" id="ARBA00023136"/>
    </source>
</evidence>
<dbReference type="PANTHER" id="PTHR30540:SF79">
    <property type="entry name" value="LOW AFFINITY POTASSIUM TRANSPORT SYSTEM PROTEIN KUP"/>
    <property type="match status" value="1"/>
</dbReference>
<evidence type="ECO:0000256" key="8">
    <source>
        <dbReference type="ARBA" id="ARBA00022958"/>
    </source>
</evidence>
<feature type="domain" description="K+ potassium transporter integral membrane" evidence="13">
    <location>
        <begin position="1"/>
        <end position="439"/>
    </location>
</feature>
<evidence type="ECO:0000256" key="9">
    <source>
        <dbReference type="ARBA" id="ARBA00022989"/>
    </source>
</evidence>
<evidence type="ECO:0000256" key="5">
    <source>
        <dbReference type="ARBA" id="ARBA00022538"/>
    </source>
</evidence>
<dbReference type="AlphaFoldDB" id="A0A4R2IFL2"/>
<evidence type="ECO:0000259" key="14">
    <source>
        <dbReference type="Pfam" id="PF22776"/>
    </source>
</evidence>
<dbReference type="InterPro" id="IPR023051">
    <property type="entry name" value="Kup"/>
</dbReference>
<evidence type="ECO:0000256" key="12">
    <source>
        <dbReference type="HAMAP-Rule" id="MF_01522"/>
    </source>
</evidence>
<evidence type="ECO:0000256" key="4">
    <source>
        <dbReference type="ARBA" id="ARBA00022475"/>
    </source>
</evidence>
<feature type="transmembrane region" description="Helical" evidence="12">
    <location>
        <begin position="267"/>
        <end position="296"/>
    </location>
</feature>
<dbReference type="Pfam" id="PF02705">
    <property type="entry name" value="K_trans"/>
    <property type="match status" value="1"/>
</dbReference>
<feature type="transmembrane region" description="Helical" evidence="12">
    <location>
        <begin position="78"/>
        <end position="99"/>
    </location>
</feature>
<feature type="domain" description="K+ potassium transporter C-terminal" evidence="14">
    <location>
        <begin position="452"/>
        <end position="605"/>
    </location>
</feature>
<evidence type="ECO:0000256" key="2">
    <source>
        <dbReference type="ARBA" id="ARBA00007019"/>
    </source>
</evidence>
<dbReference type="GO" id="GO:0015079">
    <property type="term" value="F:potassium ion transmembrane transporter activity"/>
    <property type="evidence" value="ECO:0007669"/>
    <property type="project" value="UniProtKB-UniRule"/>
</dbReference>
<evidence type="ECO:0000259" key="13">
    <source>
        <dbReference type="Pfam" id="PF02705"/>
    </source>
</evidence>
<keyword evidence="11 12" id="KW-0472">Membrane</keyword>
<proteinExistence type="inferred from homology"/>
<keyword evidence="16" id="KW-1185">Reference proteome</keyword>
<dbReference type="InterPro" id="IPR053951">
    <property type="entry name" value="K_trans_N"/>
</dbReference>
<sequence length="607" mass="64825">MFGDIGTSPLYAMRTVLGEGDDLHRDTVYGLTSMVIWSLLLVVTGLYVSLLMRVDNEGEGGLLALFGLLRRALRNGRLLVAATFVAMIGAALFLGDSIITPAISVLSAAEGLKVASPSLSGIVLPMALAILAGVFVLQRIGSGAIGRFYGPVMVVWFLLLIITGAVSLARGPQAFAALSPHHAVLFAAKDPLTAFVALGSVILVVTGAEALYADLGHFGRAAITRAWLGLVLPALIVAYLGETAAVLRDPSNAANPFYGVVPSWSRIPVLVVATAATIIASEAVIAGGFTVLHQAGGLGLFPYLRTRHTSAAEAGQIYLPAANWSLGAAVLAIVLLFRNSERLAAAYGLAVSLTILTTVTLYLTLTVVRDHARLRATAGALLGVVAACFFAAAIPKFLSGGWLPALIGGVLFVVMWTWWAGRARLAQARSRVELSPTDFVRDLQQAEPTRVPGTGIFLTDDAAIAPLALRTLLELGHLLPERVLILSWQLADTPTARPHENRVRVGEFGHPYDGVVSVDVTLGYQERLDIVAVLHEAGKQDAGLTHIDPDTAYYFVSTPHPQLNRASPLARWRQRLFLLLDELTTDRVVQLRLPRHRTVTVGRELDL</sequence>
<name>A0A4R2IFL2_9ACTN</name>
<feature type="transmembrane region" description="Helical" evidence="12">
    <location>
        <begin position="401"/>
        <end position="421"/>
    </location>
</feature>
<evidence type="ECO:0000256" key="6">
    <source>
        <dbReference type="ARBA" id="ARBA00022692"/>
    </source>
</evidence>
<keyword evidence="8 12" id="KW-0630">Potassium</keyword>
<feature type="transmembrane region" description="Helical" evidence="12">
    <location>
        <begin position="119"/>
        <end position="137"/>
    </location>
</feature>
<reference evidence="15 16" key="1">
    <citation type="journal article" date="2015" name="Stand. Genomic Sci.">
        <title>Genomic Encyclopedia of Bacterial and Archaeal Type Strains, Phase III: the genomes of soil and plant-associated and newly described type strains.</title>
        <authorList>
            <person name="Whitman W.B."/>
            <person name="Woyke T."/>
            <person name="Klenk H.P."/>
            <person name="Zhou Y."/>
            <person name="Lilburn T.G."/>
            <person name="Beck B.J."/>
            <person name="De Vos P."/>
            <person name="Vandamme P."/>
            <person name="Eisen J.A."/>
            <person name="Garrity G."/>
            <person name="Hugenholtz P."/>
            <person name="Kyrpides N.C."/>
        </authorList>
    </citation>
    <scope>NUCLEOTIDE SEQUENCE [LARGE SCALE GENOMIC DNA]</scope>
    <source>
        <strain evidence="15 16">VKM Ac-2541</strain>
    </source>
</reference>
<keyword evidence="3 12" id="KW-0813">Transport</keyword>
<evidence type="ECO:0000256" key="1">
    <source>
        <dbReference type="ARBA" id="ARBA00004141"/>
    </source>
</evidence>
<keyword evidence="6 12" id="KW-0812">Transmembrane</keyword>
<accession>A0A4R2IFL2</accession>
<dbReference type="PANTHER" id="PTHR30540">
    <property type="entry name" value="OSMOTIC STRESS POTASSIUM TRANSPORTER"/>
    <property type="match status" value="1"/>
</dbReference>
<keyword evidence="9 12" id="KW-1133">Transmembrane helix</keyword>
<organism evidence="15 16">
    <name type="scientific">Kribbella antiqua</name>
    <dbReference type="NCBI Taxonomy" id="2512217"/>
    <lineage>
        <taxon>Bacteria</taxon>
        <taxon>Bacillati</taxon>
        <taxon>Actinomycetota</taxon>
        <taxon>Actinomycetes</taxon>
        <taxon>Propionibacteriales</taxon>
        <taxon>Kribbellaceae</taxon>
        <taxon>Kribbella</taxon>
    </lineage>
</organism>
<evidence type="ECO:0000313" key="16">
    <source>
        <dbReference type="Proteomes" id="UP000295573"/>
    </source>
</evidence>
<dbReference type="InterPro" id="IPR053952">
    <property type="entry name" value="K_trans_C"/>
</dbReference>
<feature type="transmembrane region" description="Helical" evidence="12">
    <location>
        <begin position="317"/>
        <end position="337"/>
    </location>
</feature>
<evidence type="ECO:0000256" key="7">
    <source>
        <dbReference type="ARBA" id="ARBA00022847"/>
    </source>
</evidence>
<comment type="similarity">
    <text evidence="2 12">Belongs to the HAK/KUP transporter (TC 2.A.72) family.</text>
</comment>
<dbReference type="Pfam" id="PF22776">
    <property type="entry name" value="K_trans_C"/>
    <property type="match status" value="1"/>
</dbReference>
<evidence type="ECO:0000313" key="15">
    <source>
        <dbReference type="EMBL" id="TCO42458.1"/>
    </source>
</evidence>
<feature type="transmembrane region" description="Helical" evidence="12">
    <location>
        <begin position="343"/>
        <end position="365"/>
    </location>
</feature>
<protein>
    <recommendedName>
        <fullName evidence="12">Probable potassium transport system protein Kup</fullName>
    </recommendedName>
</protein>
<dbReference type="HAMAP" id="MF_01522">
    <property type="entry name" value="Kup"/>
    <property type="match status" value="1"/>
</dbReference>
<keyword evidence="7 12" id="KW-0769">Symport</keyword>
<feature type="transmembrane region" description="Helical" evidence="12">
    <location>
        <begin position="377"/>
        <end position="395"/>
    </location>
</feature>
<dbReference type="GO" id="GO:0005886">
    <property type="term" value="C:plasma membrane"/>
    <property type="evidence" value="ECO:0007669"/>
    <property type="project" value="UniProtKB-SubCell"/>
</dbReference>
<comment type="function">
    <text evidence="12">Transport of potassium into the cell. Likely operates as a K(+):H(+) symporter.</text>
</comment>
<feature type="transmembrane region" description="Helical" evidence="12">
    <location>
        <begin position="28"/>
        <end position="48"/>
    </location>
</feature>
<feature type="transmembrane region" description="Helical" evidence="12">
    <location>
        <begin position="227"/>
        <end position="247"/>
    </location>
</feature>
<feature type="transmembrane region" description="Helical" evidence="12">
    <location>
        <begin position="192"/>
        <end position="215"/>
    </location>
</feature>
<dbReference type="EMBL" id="SLWR01000013">
    <property type="protein sequence ID" value="TCO42458.1"/>
    <property type="molecule type" value="Genomic_DNA"/>
</dbReference>
<dbReference type="Proteomes" id="UP000295573">
    <property type="component" value="Unassembled WGS sequence"/>
</dbReference>
<comment type="catalytic activity">
    <reaction evidence="12">
        <text>K(+)(in) + H(+)(in) = K(+)(out) + H(+)(out)</text>
        <dbReference type="Rhea" id="RHEA:28490"/>
        <dbReference type="ChEBI" id="CHEBI:15378"/>
        <dbReference type="ChEBI" id="CHEBI:29103"/>
    </reaction>
</comment>
<gene>
    <name evidence="12" type="primary">kup</name>
    <name evidence="15" type="ORF">EV646_11380</name>
</gene>
<dbReference type="InterPro" id="IPR003855">
    <property type="entry name" value="K+_transporter"/>
</dbReference>
<feature type="transmembrane region" description="Helical" evidence="12">
    <location>
        <begin position="149"/>
        <end position="172"/>
    </location>
</feature>
<comment type="caution">
    <text evidence="15">The sequence shown here is derived from an EMBL/GenBank/DDBJ whole genome shotgun (WGS) entry which is preliminary data.</text>
</comment>
<keyword evidence="5 12" id="KW-0633">Potassium transport</keyword>
<evidence type="ECO:0000256" key="3">
    <source>
        <dbReference type="ARBA" id="ARBA00022448"/>
    </source>
</evidence>
<dbReference type="GO" id="GO:0015293">
    <property type="term" value="F:symporter activity"/>
    <property type="evidence" value="ECO:0007669"/>
    <property type="project" value="UniProtKB-UniRule"/>
</dbReference>
<comment type="subcellular location">
    <subcellularLocation>
        <location evidence="12">Cell membrane</location>
        <topology evidence="12">Multi-pass membrane protein</topology>
    </subcellularLocation>
    <subcellularLocation>
        <location evidence="1">Membrane</location>
        <topology evidence="1">Multi-pass membrane protein</topology>
    </subcellularLocation>
</comment>
<keyword evidence="10 12" id="KW-0406">Ion transport</keyword>
<evidence type="ECO:0000256" key="10">
    <source>
        <dbReference type="ARBA" id="ARBA00023065"/>
    </source>
</evidence>